<gene>
    <name evidence="1" type="ORF">H9874_02750</name>
</gene>
<name>A0A9D1QZI8_9BACT</name>
<reference evidence="1" key="1">
    <citation type="journal article" date="2021" name="PeerJ">
        <title>Extensive microbial diversity within the chicken gut microbiome revealed by metagenomics and culture.</title>
        <authorList>
            <person name="Gilroy R."/>
            <person name="Ravi A."/>
            <person name="Getino M."/>
            <person name="Pursley I."/>
            <person name="Horton D.L."/>
            <person name="Alikhan N.F."/>
            <person name="Baker D."/>
            <person name="Gharbi K."/>
            <person name="Hall N."/>
            <person name="Watson M."/>
            <person name="Adriaenssens E.M."/>
            <person name="Foster-Nyarko E."/>
            <person name="Jarju S."/>
            <person name="Secka A."/>
            <person name="Antonio M."/>
            <person name="Oren A."/>
            <person name="Chaudhuri R.R."/>
            <person name="La Ragione R."/>
            <person name="Hildebrand F."/>
            <person name="Pallen M.J."/>
        </authorList>
    </citation>
    <scope>NUCLEOTIDE SEQUENCE</scope>
    <source>
        <strain evidence="1">ChiSxjej5B17-1746</strain>
    </source>
</reference>
<dbReference type="EMBL" id="DXGI01000101">
    <property type="protein sequence ID" value="HIW78050.1"/>
    <property type="molecule type" value="Genomic_DNA"/>
</dbReference>
<dbReference type="AlphaFoldDB" id="A0A9D1QZI8"/>
<sequence length="64" mass="7122">MLTPEQKKVWRRLDGLTGGLIEFLELEASDMALCHLAVMREIREAMRALCPPEDMYGSDQGGAA</sequence>
<accession>A0A9D1QZI8</accession>
<reference evidence="1" key="2">
    <citation type="submission" date="2021-04" db="EMBL/GenBank/DDBJ databases">
        <authorList>
            <person name="Gilroy R."/>
        </authorList>
    </citation>
    <scope>NUCLEOTIDE SEQUENCE</scope>
    <source>
        <strain evidence="1">ChiSxjej5B17-1746</strain>
    </source>
</reference>
<evidence type="ECO:0000313" key="2">
    <source>
        <dbReference type="Proteomes" id="UP000824264"/>
    </source>
</evidence>
<protein>
    <submittedName>
        <fullName evidence="1">Uncharacterized protein</fullName>
    </submittedName>
</protein>
<evidence type="ECO:0000313" key="1">
    <source>
        <dbReference type="EMBL" id="HIW78050.1"/>
    </source>
</evidence>
<proteinExistence type="predicted"/>
<dbReference type="Proteomes" id="UP000824264">
    <property type="component" value="Unassembled WGS sequence"/>
</dbReference>
<organism evidence="1 2">
    <name type="scientific">Candidatus Bilophila faecipullorum</name>
    <dbReference type="NCBI Taxonomy" id="2838482"/>
    <lineage>
        <taxon>Bacteria</taxon>
        <taxon>Pseudomonadati</taxon>
        <taxon>Thermodesulfobacteriota</taxon>
        <taxon>Desulfovibrionia</taxon>
        <taxon>Desulfovibrionales</taxon>
        <taxon>Desulfovibrionaceae</taxon>
        <taxon>Bilophila</taxon>
    </lineage>
</organism>
<comment type="caution">
    <text evidence="1">The sequence shown here is derived from an EMBL/GenBank/DDBJ whole genome shotgun (WGS) entry which is preliminary data.</text>
</comment>